<evidence type="ECO:0000313" key="3">
    <source>
        <dbReference type="EMBL" id="RUL54652.1"/>
    </source>
</evidence>
<comment type="caution">
    <text evidence="3">The sequence shown here is derived from an EMBL/GenBank/DDBJ whole genome shotgun (WGS) entry which is preliminary data.</text>
</comment>
<evidence type="ECO:0000256" key="1">
    <source>
        <dbReference type="SAM" id="MobiDB-lite"/>
    </source>
</evidence>
<protein>
    <submittedName>
        <fullName evidence="3">Uncharacterized protein</fullName>
    </submittedName>
</protein>
<feature type="transmembrane region" description="Helical" evidence="2">
    <location>
        <begin position="169"/>
        <end position="188"/>
    </location>
</feature>
<feature type="compositionally biased region" description="Polar residues" evidence="1">
    <location>
        <begin position="214"/>
        <end position="226"/>
    </location>
</feature>
<organism evidence="3 4">
    <name type="scientific">Lysinibacillus antri</name>
    <dbReference type="NCBI Taxonomy" id="2498145"/>
    <lineage>
        <taxon>Bacteria</taxon>
        <taxon>Bacillati</taxon>
        <taxon>Bacillota</taxon>
        <taxon>Bacilli</taxon>
        <taxon>Bacillales</taxon>
        <taxon>Bacillaceae</taxon>
        <taxon>Lysinibacillus</taxon>
    </lineage>
</organism>
<keyword evidence="2" id="KW-0472">Membrane</keyword>
<feature type="transmembrane region" description="Helical" evidence="2">
    <location>
        <begin position="126"/>
        <end position="149"/>
    </location>
</feature>
<evidence type="ECO:0000256" key="2">
    <source>
        <dbReference type="SAM" id="Phobius"/>
    </source>
</evidence>
<dbReference type="EMBL" id="RYYR01000006">
    <property type="protein sequence ID" value="RUL54652.1"/>
    <property type="molecule type" value="Genomic_DNA"/>
</dbReference>
<keyword evidence="2" id="KW-1133">Transmembrane helix</keyword>
<reference evidence="3 4" key="1">
    <citation type="submission" date="2018-12" db="EMBL/GenBank/DDBJ databases">
        <title>Lysinibacillus antri sp. nov., isolated from a cave soil.</title>
        <authorList>
            <person name="Narsing Rao M.P."/>
            <person name="Zhang H."/>
            <person name="Dong Z.-Y."/>
            <person name="Niu X.-K."/>
            <person name="Zhang K."/>
            <person name="Fang B.-Z."/>
            <person name="Kang Y.-Q."/>
            <person name="Xiao M."/>
            <person name="Li W.-J."/>
        </authorList>
    </citation>
    <scope>NUCLEOTIDE SEQUENCE [LARGE SCALE GENOMIC DNA]</scope>
    <source>
        <strain evidence="3 4">SYSU K30002</strain>
    </source>
</reference>
<keyword evidence="2" id="KW-0812">Transmembrane</keyword>
<dbReference type="RefSeq" id="WP_126658071.1">
    <property type="nucleotide sequence ID" value="NZ_RYYR01000006.1"/>
</dbReference>
<dbReference type="Proteomes" id="UP000287910">
    <property type="component" value="Unassembled WGS sequence"/>
</dbReference>
<feature type="compositionally biased region" description="Basic and acidic residues" evidence="1">
    <location>
        <begin position="200"/>
        <end position="211"/>
    </location>
</feature>
<name>A0A432LES7_9BACI</name>
<sequence length="232" mass="26857">MINKVFNYQSKVTIKLWLLFLLLSQSLYMIMKAYSIPSISYEVGGLLIFDMKPLGYTYDYAYTFLSKLSEKGYEIYKYTQLPLDLLFPIFNCLTGLCTFVLLFRFYHKVKFQLEVNWQSTFAKTLLSIPFIAMVADYLENISIFIMLLYKTAVPKPLVYTADVFTIIKSMSTLAFYIVIIILCIISSLKWMRNKTKGEPIDGKLRNTREENGTFEGSYTGRNASSVKSEKSQ</sequence>
<feature type="transmembrane region" description="Helical" evidence="2">
    <location>
        <begin position="85"/>
        <end position="106"/>
    </location>
</feature>
<gene>
    <name evidence="3" type="ORF">EK386_05665</name>
</gene>
<accession>A0A432LES7</accession>
<keyword evidence="4" id="KW-1185">Reference proteome</keyword>
<feature type="region of interest" description="Disordered" evidence="1">
    <location>
        <begin position="200"/>
        <end position="232"/>
    </location>
</feature>
<dbReference type="AlphaFoldDB" id="A0A432LES7"/>
<proteinExistence type="predicted"/>
<evidence type="ECO:0000313" key="4">
    <source>
        <dbReference type="Proteomes" id="UP000287910"/>
    </source>
</evidence>